<dbReference type="AlphaFoldDB" id="A0A1I3EKV7"/>
<dbReference type="Proteomes" id="UP000199040">
    <property type="component" value="Unassembled WGS sequence"/>
</dbReference>
<gene>
    <name evidence="1" type="ORF">SAMN04487959_11427</name>
</gene>
<proteinExistence type="predicted"/>
<name>A0A1I3EKV7_9GAMM</name>
<reference evidence="1 2" key="1">
    <citation type="submission" date="2016-10" db="EMBL/GenBank/DDBJ databases">
        <authorList>
            <person name="de Groot N.N."/>
        </authorList>
    </citation>
    <scope>NUCLEOTIDE SEQUENCE [LARGE SCALE GENOMIC DNA]</scope>
    <source>
        <strain evidence="1 2">CGMCC 1.6848</strain>
    </source>
</reference>
<keyword evidence="2" id="KW-1185">Reference proteome</keyword>
<sequence>MDNLEELSGVVSAVRFVGEEGFQILTVRDAQEQEVTLVAVCQPLNESPRVF</sequence>
<accession>A0A1I3EKV7</accession>
<protein>
    <submittedName>
        <fullName evidence="1">Exodeoxyribonuclease V alpha subunit</fullName>
    </submittedName>
</protein>
<dbReference type="EMBL" id="FOPY01000014">
    <property type="protein sequence ID" value="SFH99602.1"/>
    <property type="molecule type" value="Genomic_DNA"/>
</dbReference>
<evidence type="ECO:0000313" key="1">
    <source>
        <dbReference type="EMBL" id="SFH99602.1"/>
    </source>
</evidence>
<organism evidence="1 2">
    <name type="scientific">Modicisalibacter xianhensis</name>
    <dbReference type="NCBI Taxonomy" id="442341"/>
    <lineage>
        <taxon>Bacteria</taxon>
        <taxon>Pseudomonadati</taxon>
        <taxon>Pseudomonadota</taxon>
        <taxon>Gammaproteobacteria</taxon>
        <taxon>Oceanospirillales</taxon>
        <taxon>Halomonadaceae</taxon>
        <taxon>Modicisalibacter</taxon>
    </lineage>
</organism>
<dbReference type="RefSeq" id="WP_177223435.1">
    <property type="nucleotide sequence ID" value="NZ_FOPY01000014.1"/>
</dbReference>
<evidence type="ECO:0000313" key="2">
    <source>
        <dbReference type="Proteomes" id="UP000199040"/>
    </source>
</evidence>